<dbReference type="Proteomes" id="UP000887574">
    <property type="component" value="Unplaced"/>
</dbReference>
<organism evidence="2 3">
    <name type="scientific">Ditylenchus dipsaci</name>
    <dbReference type="NCBI Taxonomy" id="166011"/>
    <lineage>
        <taxon>Eukaryota</taxon>
        <taxon>Metazoa</taxon>
        <taxon>Ecdysozoa</taxon>
        <taxon>Nematoda</taxon>
        <taxon>Chromadorea</taxon>
        <taxon>Rhabditida</taxon>
        <taxon>Tylenchina</taxon>
        <taxon>Tylenchomorpha</taxon>
        <taxon>Sphaerularioidea</taxon>
        <taxon>Anguinidae</taxon>
        <taxon>Anguininae</taxon>
        <taxon>Ditylenchus</taxon>
    </lineage>
</organism>
<sequence length="123" mass="13654">MNQNIPCSSASADFLSPTSTILRIRRKRTTDPLAGLMVSSKKLRTDNEAASTAQPASPDEEKSAGLESREIIYRLVGTSEDYKAAAPFLDSREHKVVEMVDYNPEQNSLGRRQVSVLDHGYLR</sequence>
<name>A0A915D7A9_9BILA</name>
<protein>
    <submittedName>
        <fullName evidence="3">Uncharacterized protein</fullName>
    </submittedName>
</protein>
<evidence type="ECO:0000313" key="3">
    <source>
        <dbReference type="WBParaSite" id="jg16801"/>
    </source>
</evidence>
<dbReference type="WBParaSite" id="jg16801">
    <property type="protein sequence ID" value="jg16801"/>
    <property type="gene ID" value="jg16801"/>
</dbReference>
<dbReference type="AlphaFoldDB" id="A0A915D7A9"/>
<keyword evidence="2" id="KW-1185">Reference proteome</keyword>
<feature type="region of interest" description="Disordered" evidence="1">
    <location>
        <begin position="35"/>
        <end position="65"/>
    </location>
</feature>
<accession>A0A915D7A9</accession>
<evidence type="ECO:0000256" key="1">
    <source>
        <dbReference type="SAM" id="MobiDB-lite"/>
    </source>
</evidence>
<evidence type="ECO:0000313" key="2">
    <source>
        <dbReference type="Proteomes" id="UP000887574"/>
    </source>
</evidence>
<reference evidence="3" key="1">
    <citation type="submission" date="2022-11" db="UniProtKB">
        <authorList>
            <consortium name="WormBaseParasite"/>
        </authorList>
    </citation>
    <scope>IDENTIFICATION</scope>
</reference>
<proteinExistence type="predicted"/>